<name>A0ABQ5GCM6_9ASTR</name>
<gene>
    <name evidence="1" type="ORF">Tco_1032724</name>
</gene>
<reference evidence="1" key="2">
    <citation type="submission" date="2022-01" db="EMBL/GenBank/DDBJ databases">
        <authorList>
            <person name="Yamashiro T."/>
            <person name="Shiraishi A."/>
            <person name="Satake H."/>
            <person name="Nakayama K."/>
        </authorList>
    </citation>
    <scope>NUCLEOTIDE SEQUENCE</scope>
</reference>
<reference evidence="1" key="1">
    <citation type="journal article" date="2022" name="Int. J. Mol. Sci.">
        <title>Draft Genome of Tanacetum Coccineum: Genomic Comparison of Closely Related Tanacetum-Family Plants.</title>
        <authorList>
            <person name="Yamashiro T."/>
            <person name="Shiraishi A."/>
            <person name="Nakayama K."/>
            <person name="Satake H."/>
        </authorList>
    </citation>
    <scope>NUCLEOTIDE SEQUENCE</scope>
</reference>
<accession>A0ABQ5GCM6</accession>
<keyword evidence="2" id="KW-1185">Reference proteome</keyword>
<comment type="caution">
    <text evidence="1">The sequence shown here is derived from an EMBL/GenBank/DDBJ whole genome shotgun (WGS) entry which is preliminary data.</text>
</comment>
<sequence length="316" mass="35460">MENQNRFYKRSGRVGSSWKPIDKSKETCFACGKTGKGEKGKNQKRKSEKGLIDELFDWDDEHVSSEDEGITKIRAFMEIAEDEPSVGKADARSGQWVDITMKKVHILLFMTDGDDRKHVLDYNHVDLIKVTLDQLLSEQILGKIVKALGGRGKRKENFSQKEEHLPPLLKLIGAKPASTPKSLISLDDLTLNLADLTLDTSVPKKNKSISNKVSPTYVIKKKTKNKLLGIRGFYNLILLVEETTTDCDDEAIANEIFMASLSHVGSINDDTVKPRYDYDILSESYDKLTSNSNVISYADYMVTIGNDADNYVHPPV</sequence>
<dbReference type="Proteomes" id="UP001151760">
    <property type="component" value="Unassembled WGS sequence"/>
</dbReference>
<protein>
    <submittedName>
        <fullName evidence="1">Uncharacterized protein</fullName>
    </submittedName>
</protein>
<evidence type="ECO:0000313" key="2">
    <source>
        <dbReference type="Proteomes" id="UP001151760"/>
    </source>
</evidence>
<organism evidence="1 2">
    <name type="scientific">Tanacetum coccineum</name>
    <dbReference type="NCBI Taxonomy" id="301880"/>
    <lineage>
        <taxon>Eukaryota</taxon>
        <taxon>Viridiplantae</taxon>
        <taxon>Streptophyta</taxon>
        <taxon>Embryophyta</taxon>
        <taxon>Tracheophyta</taxon>
        <taxon>Spermatophyta</taxon>
        <taxon>Magnoliopsida</taxon>
        <taxon>eudicotyledons</taxon>
        <taxon>Gunneridae</taxon>
        <taxon>Pentapetalae</taxon>
        <taxon>asterids</taxon>
        <taxon>campanulids</taxon>
        <taxon>Asterales</taxon>
        <taxon>Asteraceae</taxon>
        <taxon>Asteroideae</taxon>
        <taxon>Anthemideae</taxon>
        <taxon>Anthemidinae</taxon>
        <taxon>Tanacetum</taxon>
    </lineage>
</organism>
<proteinExistence type="predicted"/>
<evidence type="ECO:0000313" key="1">
    <source>
        <dbReference type="EMBL" id="GJT73438.1"/>
    </source>
</evidence>
<dbReference type="EMBL" id="BQNB010018352">
    <property type="protein sequence ID" value="GJT73438.1"/>
    <property type="molecule type" value="Genomic_DNA"/>
</dbReference>